<evidence type="ECO:0000313" key="3">
    <source>
        <dbReference type="Proteomes" id="UP000799778"/>
    </source>
</evidence>
<sequence length="921" mass="101862">MRRKLGREERAMQAQPCVARQEKENQLFDTMASFGRLTASLFNASQENTMALLNLNFDFAMIKCDAPAEYKGLGKALSTNRKNAAENGELHIVARKLGALFSSDIPDVPDLVRAYGERVSEIAQMPNINPKGSTSHGAFADHVGVDGTTIWATATSGKSVITIHLLACMLARIWKQKEAISIWNELVEQRKELLRQKTLGESFQISEAVASRIDIPRSQLAAWDASARSVQPLRSIAIAHSGQGMASHYRRGEKSSTNPTSTHSRQSTAHCIDFFRSPQLCVGSSDQPGGIITVGLESNINNDAGGIRWSLPLAHLKYYGDPLLSEGHTGLGDFQVTLSQFLCVALGSIVGGWGFRSRDVDDGLHLIIAIDEGLANVFDQSLNPSYISVLASAVRQFWNSENLEREELRRLIYYGQRKCAGLLAPAKQHPPSLFGLSHSPHILRCLPPYLERFRGDVTDEPVSILREVVTSVYDKATLAGGVIEFGRPDLRYTHLIPEKQLKRDDDSWKIRSTVWSWQTYGATRQYQSCKFSDVVDLPPGPGEDVKEFVFLCGVPKFGAVYLPSRRTSSGKLIPLRVGAAPICQVQKLLNRGFINKEWWAYSLIRNGEFWSKRFPTYFRSLEALVDLNLIYSGLPGARVDLRAASRPISDAAWCIQRSVCKSQSPSISADIAFSCIAYFETGHVDLEPKTIQNAMAISCESNLYVSTLLLQDPQETPNVPLTRITGNIGKPGLSVLASPTNPRVLQVNPDSWKVVAHEPFDGIAQDSFASTSLHLCLTGYELTFDLGDRGSRDSDARIVEAAISLHDQGKWIADLDIVKASKVWKRYRGHPNCAHTDQQRSGPLKIDSLVSVDSWIEFLEQPLSSAIFRAQGNTLARLAAATPAEQKAYNAFIITPSSCWSCLVEYFTAHQQTVDSDIMFI</sequence>
<dbReference type="EMBL" id="ML978070">
    <property type="protein sequence ID" value="KAF2015051.1"/>
    <property type="molecule type" value="Genomic_DNA"/>
</dbReference>
<name>A0A6A5XQL6_9PLEO</name>
<evidence type="ECO:0000313" key="2">
    <source>
        <dbReference type="EMBL" id="KAF2015051.1"/>
    </source>
</evidence>
<reference evidence="2" key="1">
    <citation type="journal article" date="2020" name="Stud. Mycol.">
        <title>101 Dothideomycetes genomes: a test case for predicting lifestyles and emergence of pathogens.</title>
        <authorList>
            <person name="Haridas S."/>
            <person name="Albert R."/>
            <person name="Binder M."/>
            <person name="Bloem J."/>
            <person name="Labutti K."/>
            <person name="Salamov A."/>
            <person name="Andreopoulos B."/>
            <person name="Baker S."/>
            <person name="Barry K."/>
            <person name="Bills G."/>
            <person name="Bluhm B."/>
            <person name="Cannon C."/>
            <person name="Castanera R."/>
            <person name="Culley D."/>
            <person name="Daum C."/>
            <person name="Ezra D."/>
            <person name="Gonzalez J."/>
            <person name="Henrissat B."/>
            <person name="Kuo A."/>
            <person name="Liang C."/>
            <person name="Lipzen A."/>
            <person name="Lutzoni F."/>
            <person name="Magnuson J."/>
            <person name="Mondo S."/>
            <person name="Nolan M."/>
            <person name="Ohm R."/>
            <person name="Pangilinan J."/>
            <person name="Park H.-J."/>
            <person name="Ramirez L."/>
            <person name="Alfaro M."/>
            <person name="Sun H."/>
            <person name="Tritt A."/>
            <person name="Yoshinaga Y."/>
            <person name="Zwiers L.-H."/>
            <person name="Turgeon B."/>
            <person name="Goodwin S."/>
            <person name="Spatafora J."/>
            <person name="Crous P."/>
            <person name="Grigoriev I."/>
        </authorList>
    </citation>
    <scope>NUCLEOTIDE SEQUENCE</scope>
    <source>
        <strain evidence="2">CBS 175.79</strain>
    </source>
</reference>
<accession>A0A6A5XQL6</accession>
<keyword evidence="3" id="KW-1185">Reference proteome</keyword>
<dbReference type="AlphaFoldDB" id="A0A6A5XQL6"/>
<dbReference type="RefSeq" id="XP_033383390.1">
    <property type="nucleotide sequence ID" value="XM_033526008.1"/>
</dbReference>
<evidence type="ECO:0000256" key="1">
    <source>
        <dbReference type="SAM" id="MobiDB-lite"/>
    </source>
</evidence>
<dbReference type="OrthoDB" id="5354164at2759"/>
<proteinExistence type="predicted"/>
<protein>
    <submittedName>
        <fullName evidence="2">Uncharacterized protein</fullName>
    </submittedName>
</protein>
<dbReference type="GeneID" id="54283405"/>
<gene>
    <name evidence="2" type="ORF">BU24DRAFT_410730</name>
</gene>
<organism evidence="2 3">
    <name type="scientific">Aaosphaeria arxii CBS 175.79</name>
    <dbReference type="NCBI Taxonomy" id="1450172"/>
    <lineage>
        <taxon>Eukaryota</taxon>
        <taxon>Fungi</taxon>
        <taxon>Dikarya</taxon>
        <taxon>Ascomycota</taxon>
        <taxon>Pezizomycotina</taxon>
        <taxon>Dothideomycetes</taxon>
        <taxon>Pleosporomycetidae</taxon>
        <taxon>Pleosporales</taxon>
        <taxon>Pleosporales incertae sedis</taxon>
        <taxon>Aaosphaeria</taxon>
    </lineage>
</organism>
<feature type="region of interest" description="Disordered" evidence="1">
    <location>
        <begin position="244"/>
        <end position="265"/>
    </location>
</feature>
<dbReference type="Proteomes" id="UP000799778">
    <property type="component" value="Unassembled WGS sequence"/>
</dbReference>
<feature type="compositionally biased region" description="Polar residues" evidence="1">
    <location>
        <begin position="255"/>
        <end position="265"/>
    </location>
</feature>